<evidence type="ECO:0000313" key="2">
    <source>
        <dbReference type="EMBL" id="CAB4182459.1"/>
    </source>
</evidence>
<sequence length="81" mass="8644">MIKPEQGPGDMGVLAKQVPKASITALRGLICCGCDTCLSKAIAAAIRAWPGAYQTTGYNTYFENLFDHVVIPLPTEASDDQ</sequence>
<protein>
    <submittedName>
        <fullName evidence="2">Uncharacterized protein</fullName>
    </submittedName>
</protein>
<evidence type="ECO:0000313" key="3">
    <source>
        <dbReference type="EMBL" id="CAB5228277.1"/>
    </source>
</evidence>
<reference evidence="2" key="1">
    <citation type="submission" date="2020-05" db="EMBL/GenBank/DDBJ databases">
        <authorList>
            <person name="Chiriac C."/>
            <person name="Salcher M."/>
            <person name="Ghai R."/>
            <person name="Kavagutti S V."/>
        </authorList>
    </citation>
    <scope>NUCLEOTIDE SEQUENCE</scope>
</reference>
<dbReference type="EMBL" id="LR797040">
    <property type="protein sequence ID" value="CAB4182459.1"/>
    <property type="molecule type" value="Genomic_DNA"/>
</dbReference>
<name>A0A6J5QDK1_9CAUD</name>
<evidence type="ECO:0000313" key="1">
    <source>
        <dbReference type="EMBL" id="CAB4169999.1"/>
    </source>
</evidence>
<accession>A0A6J5QDK1</accession>
<organism evidence="2">
    <name type="scientific">uncultured Caudovirales phage</name>
    <dbReference type="NCBI Taxonomy" id="2100421"/>
    <lineage>
        <taxon>Viruses</taxon>
        <taxon>Duplodnaviria</taxon>
        <taxon>Heunggongvirae</taxon>
        <taxon>Uroviricota</taxon>
        <taxon>Caudoviricetes</taxon>
        <taxon>Peduoviridae</taxon>
        <taxon>Maltschvirus</taxon>
        <taxon>Maltschvirus maltsch</taxon>
    </lineage>
</organism>
<gene>
    <name evidence="2" type="ORF">UFOVP1087_6</name>
    <name evidence="3" type="ORF">UFOVP1534_40</name>
    <name evidence="1" type="ORF">UFOVP910_21</name>
</gene>
<dbReference type="EMBL" id="LR796849">
    <property type="protein sequence ID" value="CAB4169999.1"/>
    <property type="molecule type" value="Genomic_DNA"/>
</dbReference>
<proteinExistence type="predicted"/>
<dbReference type="EMBL" id="LR798386">
    <property type="protein sequence ID" value="CAB5228277.1"/>
    <property type="molecule type" value="Genomic_DNA"/>
</dbReference>